<comment type="function">
    <text evidence="11 12">Phosphorylation of dTMP to form dTDP in both de novo and salvage pathways of dTTP synthesis.</text>
</comment>
<dbReference type="EC" id="2.7.4.9" evidence="2 12"/>
<dbReference type="PANTHER" id="PTHR10344">
    <property type="entry name" value="THYMIDYLATE KINASE"/>
    <property type="match status" value="1"/>
</dbReference>
<evidence type="ECO:0000256" key="9">
    <source>
        <dbReference type="ARBA" id="ARBA00029962"/>
    </source>
</evidence>
<dbReference type="AlphaFoldDB" id="A0A1G7NKU3"/>
<evidence type="ECO:0000256" key="11">
    <source>
        <dbReference type="ARBA" id="ARBA00057735"/>
    </source>
</evidence>
<evidence type="ECO:0000256" key="8">
    <source>
        <dbReference type="ARBA" id="ARBA00022840"/>
    </source>
</evidence>
<dbReference type="GO" id="GO:0006233">
    <property type="term" value="P:dTDP biosynthetic process"/>
    <property type="evidence" value="ECO:0007669"/>
    <property type="project" value="InterPro"/>
</dbReference>
<dbReference type="GO" id="GO:0005829">
    <property type="term" value="C:cytosol"/>
    <property type="evidence" value="ECO:0007669"/>
    <property type="project" value="TreeGrafter"/>
</dbReference>
<evidence type="ECO:0000256" key="5">
    <source>
        <dbReference type="ARBA" id="ARBA00022727"/>
    </source>
</evidence>
<evidence type="ECO:0000256" key="6">
    <source>
        <dbReference type="ARBA" id="ARBA00022741"/>
    </source>
</evidence>
<dbReference type="HAMAP" id="MF_00165">
    <property type="entry name" value="Thymidylate_kinase"/>
    <property type="match status" value="1"/>
</dbReference>
<dbReference type="NCBIfam" id="TIGR00041">
    <property type="entry name" value="DTMP_kinase"/>
    <property type="match status" value="1"/>
</dbReference>
<dbReference type="Proteomes" id="UP000199415">
    <property type="component" value="Unassembled WGS sequence"/>
</dbReference>
<proteinExistence type="inferred from homology"/>
<keyword evidence="7 12" id="KW-0418">Kinase</keyword>
<dbReference type="GO" id="GO:0005524">
    <property type="term" value="F:ATP binding"/>
    <property type="evidence" value="ECO:0007669"/>
    <property type="project" value="UniProtKB-UniRule"/>
</dbReference>
<evidence type="ECO:0000259" key="13">
    <source>
        <dbReference type="Pfam" id="PF02223"/>
    </source>
</evidence>
<evidence type="ECO:0000256" key="2">
    <source>
        <dbReference type="ARBA" id="ARBA00012980"/>
    </source>
</evidence>
<dbReference type="InterPro" id="IPR018094">
    <property type="entry name" value="Thymidylate_kinase"/>
</dbReference>
<evidence type="ECO:0000256" key="7">
    <source>
        <dbReference type="ARBA" id="ARBA00022777"/>
    </source>
</evidence>
<sequence>MTAGAFITFEGGEGAGKSLQVRRLAEWLRARGMDVLATREPGGCPASEAVRGLLVDGTHTWSPAGEAFLHCAARAEHVRTAIAPALAAGTWVVSDRFADSTVAYQGYGHALDTSFLRQASGHATGGTGPHLTLVLDVPPDVGLTRTRARGEENPYETLPMAFHERVRAGFLEIAAAEPDRCRVIDARADAETVHRHVVAAVNDRFGLSH</sequence>
<dbReference type="PROSITE" id="PS01331">
    <property type="entry name" value="THYMIDYLATE_KINASE"/>
    <property type="match status" value="1"/>
</dbReference>
<keyword evidence="4 12" id="KW-0808">Transferase</keyword>
<organism evidence="14 15">
    <name type="scientific">Limimonas halophila</name>
    <dbReference type="NCBI Taxonomy" id="1082479"/>
    <lineage>
        <taxon>Bacteria</taxon>
        <taxon>Pseudomonadati</taxon>
        <taxon>Pseudomonadota</taxon>
        <taxon>Alphaproteobacteria</taxon>
        <taxon>Rhodospirillales</taxon>
        <taxon>Rhodovibrionaceae</taxon>
        <taxon>Limimonas</taxon>
    </lineage>
</organism>
<dbReference type="EMBL" id="FNCE01000002">
    <property type="protein sequence ID" value="SDF74527.1"/>
    <property type="molecule type" value="Genomic_DNA"/>
</dbReference>
<evidence type="ECO:0000256" key="3">
    <source>
        <dbReference type="ARBA" id="ARBA00017144"/>
    </source>
</evidence>
<evidence type="ECO:0000313" key="14">
    <source>
        <dbReference type="EMBL" id="SDF74527.1"/>
    </source>
</evidence>
<keyword evidence="8 12" id="KW-0067">ATP-binding</keyword>
<accession>A0A1G7NKU3</accession>
<dbReference type="InterPro" id="IPR027417">
    <property type="entry name" value="P-loop_NTPase"/>
</dbReference>
<dbReference type="Pfam" id="PF02223">
    <property type="entry name" value="Thymidylate_kin"/>
    <property type="match status" value="1"/>
</dbReference>
<name>A0A1G7NKU3_9PROT</name>
<comment type="similarity">
    <text evidence="1 12">Belongs to the thymidylate kinase family.</text>
</comment>
<keyword evidence="5 12" id="KW-0545">Nucleotide biosynthesis</keyword>
<dbReference type="Gene3D" id="3.40.50.300">
    <property type="entry name" value="P-loop containing nucleotide triphosphate hydrolases"/>
    <property type="match status" value="1"/>
</dbReference>
<dbReference type="InterPro" id="IPR018095">
    <property type="entry name" value="Thymidylate_kin_CS"/>
</dbReference>
<dbReference type="RefSeq" id="WP_090018842.1">
    <property type="nucleotide sequence ID" value="NZ_FNCE01000002.1"/>
</dbReference>
<reference evidence="14 15" key="1">
    <citation type="submission" date="2016-10" db="EMBL/GenBank/DDBJ databases">
        <authorList>
            <person name="de Groot N.N."/>
        </authorList>
    </citation>
    <scope>NUCLEOTIDE SEQUENCE [LARGE SCALE GENOMIC DNA]</scope>
    <source>
        <strain evidence="14 15">DSM 25584</strain>
    </source>
</reference>
<keyword evidence="6 12" id="KW-0547">Nucleotide-binding</keyword>
<dbReference type="GO" id="GO:0006227">
    <property type="term" value="P:dUDP biosynthetic process"/>
    <property type="evidence" value="ECO:0007669"/>
    <property type="project" value="TreeGrafter"/>
</dbReference>
<dbReference type="GO" id="GO:0004798">
    <property type="term" value="F:dTMP kinase activity"/>
    <property type="evidence" value="ECO:0007669"/>
    <property type="project" value="UniProtKB-UniRule"/>
</dbReference>
<dbReference type="FunFam" id="3.40.50.300:FF:000225">
    <property type="entry name" value="Thymidylate kinase"/>
    <property type="match status" value="1"/>
</dbReference>
<dbReference type="CDD" id="cd01672">
    <property type="entry name" value="TMPK"/>
    <property type="match status" value="1"/>
</dbReference>
<dbReference type="OrthoDB" id="9774907at2"/>
<dbReference type="PANTHER" id="PTHR10344:SF4">
    <property type="entry name" value="UMP-CMP KINASE 2, MITOCHONDRIAL"/>
    <property type="match status" value="1"/>
</dbReference>
<gene>
    <name evidence="12" type="primary">tmk</name>
    <name evidence="14" type="ORF">SAMN05216241_102207</name>
</gene>
<keyword evidence="15" id="KW-1185">Reference proteome</keyword>
<evidence type="ECO:0000256" key="12">
    <source>
        <dbReference type="HAMAP-Rule" id="MF_00165"/>
    </source>
</evidence>
<protein>
    <recommendedName>
        <fullName evidence="3 12">Thymidylate kinase</fullName>
        <ecNumber evidence="2 12">2.7.4.9</ecNumber>
    </recommendedName>
    <alternativeName>
        <fullName evidence="9 12">dTMP kinase</fullName>
    </alternativeName>
</protein>
<dbReference type="InterPro" id="IPR039430">
    <property type="entry name" value="Thymidylate_kin-like_dom"/>
</dbReference>
<feature type="binding site" evidence="12">
    <location>
        <begin position="11"/>
        <end position="18"/>
    </location>
    <ligand>
        <name>ATP</name>
        <dbReference type="ChEBI" id="CHEBI:30616"/>
    </ligand>
</feature>
<dbReference type="STRING" id="1082479.SAMN05216241_102207"/>
<evidence type="ECO:0000256" key="10">
    <source>
        <dbReference type="ARBA" id="ARBA00048743"/>
    </source>
</evidence>
<feature type="domain" description="Thymidylate kinase-like" evidence="13">
    <location>
        <begin position="9"/>
        <end position="196"/>
    </location>
</feature>
<evidence type="ECO:0000256" key="4">
    <source>
        <dbReference type="ARBA" id="ARBA00022679"/>
    </source>
</evidence>
<comment type="catalytic activity">
    <reaction evidence="10 12">
        <text>dTMP + ATP = dTDP + ADP</text>
        <dbReference type="Rhea" id="RHEA:13517"/>
        <dbReference type="ChEBI" id="CHEBI:30616"/>
        <dbReference type="ChEBI" id="CHEBI:58369"/>
        <dbReference type="ChEBI" id="CHEBI:63528"/>
        <dbReference type="ChEBI" id="CHEBI:456216"/>
        <dbReference type="EC" id="2.7.4.9"/>
    </reaction>
</comment>
<dbReference type="GO" id="GO:0006235">
    <property type="term" value="P:dTTP biosynthetic process"/>
    <property type="evidence" value="ECO:0007669"/>
    <property type="project" value="UniProtKB-UniRule"/>
</dbReference>
<dbReference type="SUPFAM" id="SSF52540">
    <property type="entry name" value="P-loop containing nucleoside triphosphate hydrolases"/>
    <property type="match status" value="1"/>
</dbReference>
<evidence type="ECO:0000256" key="1">
    <source>
        <dbReference type="ARBA" id="ARBA00009776"/>
    </source>
</evidence>
<evidence type="ECO:0000313" key="15">
    <source>
        <dbReference type="Proteomes" id="UP000199415"/>
    </source>
</evidence>